<dbReference type="Gene3D" id="2.20.130.10">
    <property type="entry name" value="CAC2371-like domains"/>
    <property type="match status" value="1"/>
</dbReference>
<dbReference type="SUPFAM" id="SSF53335">
    <property type="entry name" value="S-adenosyl-L-methionine-dependent methyltransferases"/>
    <property type="match status" value="1"/>
</dbReference>
<evidence type="ECO:0008006" key="6">
    <source>
        <dbReference type="Google" id="ProtNLM"/>
    </source>
</evidence>
<dbReference type="Pfam" id="PF00301">
    <property type="entry name" value="Rubredoxin"/>
    <property type="match status" value="1"/>
</dbReference>
<proteinExistence type="predicted"/>
<dbReference type="InterPro" id="IPR041698">
    <property type="entry name" value="Methyltransf_25"/>
</dbReference>
<evidence type="ECO:0000259" key="3">
    <source>
        <dbReference type="Pfam" id="PF13649"/>
    </source>
</evidence>
<reference evidence="5" key="1">
    <citation type="submission" date="2016-01" db="EMBL/GenBank/DDBJ databases">
        <title>Draft genome of Chromobacterium sp. F49.</title>
        <authorList>
            <person name="Hong K.W."/>
        </authorList>
    </citation>
    <scope>NUCLEOTIDE SEQUENCE [LARGE SCALE GENOMIC DNA]</scope>
    <source>
        <strain evidence="5">M63</strain>
    </source>
</reference>
<organism evidence="4 5">
    <name type="scientific">Paenibacillus elgii</name>
    <dbReference type="NCBI Taxonomy" id="189691"/>
    <lineage>
        <taxon>Bacteria</taxon>
        <taxon>Bacillati</taxon>
        <taxon>Bacillota</taxon>
        <taxon>Bacilli</taxon>
        <taxon>Bacillales</taxon>
        <taxon>Paenibacillaceae</taxon>
        <taxon>Paenibacillus</taxon>
    </lineage>
</organism>
<dbReference type="GO" id="GO:0016740">
    <property type="term" value="F:transferase activity"/>
    <property type="evidence" value="ECO:0007669"/>
    <property type="project" value="UniProtKB-KW"/>
</dbReference>
<keyword evidence="1" id="KW-0808">Transferase</keyword>
<dbReference type="STRING" id="1007103.GCA_000213315_05266"/>
<evidence type="ECO:0000256" key="1">
    <source>
        <dbReference type="ARBA" id="ARBA00022679"/>
    </source>
</evidence>
<evidence type="ECO:0000313" key="4">
    <source>
        <dbReference type="EMBL" id="KZE75782.1"/>
    </source>
</evidence>
<dbReference type="InterPro" id="IPR029063">
    <property type="entry name" value="SAM-dependent_MTases_sf"/>
</dbReference>
<dbReference type="SUPFAM" id="SSF57802">
    <property type="entry name" value="Rubredoxin-like"/>
    <property type="match status" value="1"/>
</dbReference>
<dbReference type="Proteomes" id="UP000076563">
    <property type="component" value="Unassembled WGS sequence"/>
</dbReference>
<dbReference type="Gene3D" id="3.40.50.150">
    <property type="entry name" value="Vaccinia Virus protein VP39"/>
    <property type="match status" value="1"/>
</dbReference>
<dbReference type="InterPro" id="IPR024935">
    <property type="entry name" value="Rubredoxin_dom"/>
</dbReference>
<dbReference type="CDD" id="cd02440">
    <property type="entry name" value="AdoMet_MTases"/>
    <property type="match status" value="1"/>
</dbReference>
<dbReference type="PANTHER" id="PTHR43861">
    <property type="entry name" value="TRANS-ACONITATE 2-METHYLTRANSFERASE-RELATED"/>
    <property type="match status" value="1"/>
</dbReference>
<gene>
    <name evidence="4" type="ORF">AV654_25255</name>
</gene>
<evidence type="ECO:0000259" key="2">
    <source>
        <dbReference type="Pfam" id="PF00301"/>
    </source>
</evidence>
<dbReference type="RefSeq" id="WP_063184571.1">
    <property type="nucleotide sequence ID" value="NZ_LQRA01000070.1"/>
</dbReference>
<dbReference type="OrthoDB" id="9805587at2"/>
<dbReference type="eggNOG" id="COG2226">
    <property type="taxonomic scope" value="Bacteria"/>
</dbReference>
<keyword evidence="5" id="KW-1185">Reference proteome</keyword>
<comment type="caution">
    <text evidence="4">The sequence shown here is derived from an EMBL/GenBank/DDBJ whole genome shotgun (WGS) entry which is preliminary data.</text>
</comment>
<dbReference type="EMBL" id="LQRA01000070">
    <property type="protein sequence ID" value="KZE75782.1"/>
    <property type="molecule type" value="Genomic_DNA"/>
</dbReference>
<accession>A0A165QNJ9</accession>
<sequence length="363" mass="40027">MTTKECSFCHYIYDEWFGDCRNGVPAGMAIEALAGTVCSRCGLQGVRHEPRANAPYAGLEAELYDQFAGKAGIVFARDWIMGTAAGFSQPPSVLELGTGTGRIAVELAQHGIRVCGVDRSPDMLKLAETKRNRVLKDRADTLELVEQDMLELELAGTFTHVLCPEGIIQHVTRMSEHRTVLGNIRKHLVPQGLLAVELLLPPAQASWKTVQRKVLPKDKIVYKHVEGETSLRRQIYRLTATYETFMQGLEQPRYRVERELALMTPKELVLLLESEGFEVVGLVENEGGSKPWSTVLPSGLDQVVSDLKTDETLETLEAEGRLGSTTLSYTPEAWRAGSFPVGTDTGMNAHAAATSFTILAKKR</sequence>
<feature type="domain" description="Rubredoxin" evidence="2">
    <location>
        <begin position="5"/>
        <end position="43"/>
    </location>
</feature>
<feature type="domain" description="Methyltransferase" evidence="3">
    <location>
        <begin position="93"/>
        <end position="192"/>
    </location>
</feature>
<dbReference type="AlphaFoldDB" id="A0A165QNJ9"/>
<dbReference type="Gene3D" id="2.20.28.10">
    <property type="match status" value="1"/>
</dbReference>
<name>A0A165QNJ9_9BACL</name>
<protein>
    <recommendedName>
        <fullName evidence="6">Methyltransferase domain-containing protein</fullName>
    </recommendedName>
</protein>
<evidence type="ECO:0000313" key="5">
    <source>
        <dbReference type="Proteomes" id="UP000076563"/>
    </source>
</evidence>
<dbReference type="GO" id="GO:0005506">
    <property type="term" value="F:iron ion binding"/>
    <property type="evidence" value="ECO:0007669"/>
    <property type="project" value="InterPro"/>
</dbReference>
<dbReference type="Pfam" id="PF13649">
    <property type="entry name" value="Methyltransf_25"/>
    <property type="match status" value="1"/>
</dbReference>